<evidence type="ECO:0000313" key="1">
    <source>
        <dbReference type="EMBL" id="ALH06744.1"/>
    </source>
</evidence>
<gene>
    <name evidence="1" type="ORF">PMV_046</name>
</gene>
<sequence length="128" mass="14795">MGCCASSEYLYWQENLLVYKDWEKACGSIPELKMRLCLSQYGEVPLDRKLLWLRVAPGLDFPLAITPNTTKEELTKRVIPCILEKYGKDKVSLVCIDGEEVPDDIWSGTKDGQYLIFDTFYKKKKRCC</sequence>
<dbReference type="InterPro" id="IPR043923">
    <property type="entry name" value="DUF5774"/>
</dbReference>
<dbReference type="Proteomes" id="UP000319438">
    <property type="component" value="Segment"/>
</dbReference>
<proteinExistence type="predicted"/>
<dbReference type="Pfam" id="PF19083">
    <property type="entry name" value="DUF5774"/>
    <property type="match status" value="1"/>
</dbReference>
<protein>
    <submittedName>
        <fullName evidence="1">Uncharacterized protein</fullName>
    </submittedName>
</protein>
<dbReference type="EMBL" id="KT428292">
    <property type="protein sequence ID" value="ALH06744.1"/>
    <property type="molecule type" value="Genomic_DNA"/>
</dbReference>
<evidence type="ECO:0000313" key="2">
    <source>
        <dbReference type="Proteomes" id="UP000319438"/>
    </source>
</evidence>
<accession>A0A0N7G2C5</accession>
<reference evidence="1" key="1">
    <citation type="journal article" date="2015" name="Genome Announc.">
        <title>Complete Genome Sequence of a New Member of the Marseilleviridae Recovered from the Brackish Submarine Spring in the Cassis Port-Miou Calanque, France.</title>
        <authorList>
            <person name="Doutre G."/>
            <person name="Arfib B."/>
            <person name="Rochette P."/>
            <person name="Claverie J.M."/>
            <person name="Bonin P."/>
            <person name="Abergel C."/>
        </authorList>
    </citation>
    <scope>NUCLEOTIDE SEQUENCE [LARGE SCALE GENOMIC DNA]</scope>
    <source>
        <strain evidence="1">1</strain>
    </source>
</reference>
<organism evidence="1 2">
    <name type="scientific">Port-miou virus</name>
    <dbReference type="NCBI Taxonomy" id="1733873"/>
    <lineage>
        <taxon>Viruses</taxon>
        <taxon>Varidnaviria</taxon>
        <taxon>Bamfordvirae</taxon>
        <taxon>Nucleocytoviricota</taxon>
        <taxon>Megaviricetes</taxon>
        <taxon>Pimascovirales</taxon>
        <taxon>Pimascovirales incertae sedis</taxon>
        <taxon>Marseilleviridae</taxon>
        <taxon>Losannavirus</taxon>
        <taxon>Losannavirus lausannense</taxon>
        <taxon>Lausannevirus</taxon>
    </lineage>
</organism>
<name>A0A0N7G2C5_9VIRU</name>